<gene>
    <name evidence="2" type="ORF">B0T14DRAFT_495601</name>
</gene>
<comment type="caution">
    <text evidence="2">The sequence shown here is derived from an EMBL/GenBank/DDBJ whole genome shotgun (WGS) entry which is preliminary data.</text>
</comment>
<organism evidence="2 3">
    <name type="scientific">Immersiella caudata</name>
    <dbReference type="NCBI Taxonomy" id="314043"/>
    <lineage>
        <taxon>Eukaryota</taxon>
        <taxon>Fungi</taxon>
        <taxon>Dikarya</taxon>
        <taxon>Ascomycota</taxon>
        <taxon>Pezizomycotina</taxon>
        <taxon>Sordariomycetes</taxon>
        <taxon>Sordariomycetidae</taxon>
        <taxon>Sordariales</taxon>
        <taxon>Lasiosphaeriaceae</taxon>
        <taxon>Immersiella</taxon>
    </lineage>
</organism>
<proteinExistence type="predicted"/>
<keyword evidence="3" id="KW-1185">Reference proteome</keyword>
<feature type="domain" description="DUF7779" evidence="1">
    <location>
        <begin position="39"/>
        <end position="123"/>
    </location>
</feature>
<reference evidence="2" key="1">
    <citation type="submission" date="2023-06" db="EMBL/GenBank/DDBJ databases">
        <title>Genome-scale phylogeny and comparative genomics of the fungal order Sordariales.</title>
        <authorList>
            <consortium name="Lawrence Berkeley National Laboratory"/>
            <person name="Hensen N."/>
            <person name="Bonometti L."/>
            <person name="Westerberg I."/>
            <person name="Brannstrom I.O."/>
            <person name="Guillou S."/>
            <person name="Cros-Aarteil S."/>
            <person name="Calhoun S."/>
            <person name="Haridas S."/>
            <person name="Kuo A."/>
            <person name="Mondo S."/>
            <person name="Pangilinan J."/>
            <person name="Riley R."/>
            <person name="Labutti K."/>
            <person name="Andreopoulos B."/>
            <person name="Lipzen A."/>
            <person name="Chen C."/>
            <person name="Yanf M."/>
            <person name="Daum C."/>
            <person name="Ng V."/>
            <person name="Clum A."/>
            <person name="Steindorff A."/>
            <person name="Ohm R."/>
            <person name="Martin F."/>
            <person name="Silar P."/>
            <person name="Natvig D."/>
            <person name="Lalanne C."/>
            <person name="Gautier V."/>
            <person name="Ament-Velasquez S.L."/>
            <person name="Kruys A."/>
            <person name="Hutchinson M.I."/>
            <person name="Powell A.J."/>
            <person name="Barry K."/>
            <person name="Miller A.N."/>
            <person name="Grigoriev I.V."/>
            <person name="Debuchy R."/>
            <person name="Gladieux P."/>
            <person name="Thoren M.H."/>
            <person name="Johannesson H."/>
        </authorList>
    </citation>
    <scope>NUCLEOTIDE SEQUENCE</scope>
    <source>
        <strain evidence="2">CBS 606.72</strain>
    </source>
</reference>
<dbReference type="Proteomes" id="UP001175000">
    <property type="component" value="Unassembled WGS sequence"/>
</dbReference>
<dbReference type="AlphaFoldDB" id="A0AA40C4C6"/>
<dbReference type="Pfam" id="PF25000">
    <property type="entry name" value="DUF7779"/>
    <property type="match status" value="1"/>
</dbReference>
<protein>
    <recommendedName>
        <fullName evidence="1">DUF7779 domain-containing protein</fullName>
    </recommendedName>
</protein>
<name>A0AA40C4C6_9PEZI</name>
<evidence type="ECO:0000259" key="1">
    <source>
        <dbReference type="Pfam" id="PF25000"/>
    </source>
</evidence>
<evidence type="ECO:0000313" key="3">
    <source>
        <dbReference type="Proteomes" id="UP001175000"/>
    </source>
</evidence>
<dbReference type="EMBL" id="JAULSU010000003">
    <property type="protein sequence ID" value="KAK0624304.1"/>
    <property type="molecule type" value="Genomic_DNA"/>
</dbReference>
<sequence>MWELFQKTADTDQKILSCRDPTGLYPEDTLSAAWTAILGNLPSNSAKLLTLLSLVDPDNIPDRLFSGGVQLEGGFAFLRNEFDYREAKGPLLNYDIMSQTTAGSMSIHRLVQSTRLKNLSDHNRDEAFNVMLPILATCFPKQVLGSHMHERWDYCEVFLAHVLAFD</sequence>
<evidence type="ECO:0000313" key="2">
    <source>
        <dbReference type="EMBL" id="KAK0624304.1"/>
    </source>
</evidence>
<accession>A0AA40C4C6</accession>
<dbReference type="InterPro" id="IPR056681">
    <property type="entry name" value="DUF7779"/>
</dbReference>